<evidence type="ECO:0000256" key="1">
    <source>
        <dbReference type="SAM" id="MobiDB-lite"/>
    </source>
</evidence>
<dbReference type="RefSeq" id="XP_001013388.1">
    <property type="nucleotide sequence ID" value="XM_001013388.1"/>
</dbReference>
<sequence>MNIQQQYQINQQQSNSGNQQQCSYTICQQNHSCRFYDKIIPKNQQQQNQINDNKEKQQQSHYSFENQQLSVRNQSINQQLESKQFNQFSDNIAQQSYFSQSQLSKVKNGLPNLGQTSYINSAIQQLKQFYYIDKTIFGSSTFGQHFKDLFNHLENGNSKTVKTIIENIFDMALQQQQQARGGGDAYMCIYNFLNSIKKSLPDDEKEEFNSNFLLKYSDHLECLCCNTKIQNTIDEHTFYQYEEFGQECISLSHAFSDEGDQSLFQALNPDIICQQCKQKQFLTKREYQVAPNFMMIRLLNHDSKPNHDYKSNDNILQQEFDLIVQGQQFIEKYQIIGFCQHNQHRYQYQAKYGNQWLQFDDNQVYFTQNPNCSNTLYYVLKKIQNTRVEYETKSKQLLAKPSPAFNKKNNQQERQYDGKIKQENSQKQNNTLEIKNSSNNIQYVDYTNRNSQNQQITKKVEAEQEEELKKNEANIQLENNQQTQNNYEKITKINSFVKDCNSLHMLESRQYIIPVIQTLMQIYYFIDEELFDQSPFGYLDFKILIKFLKIQNIQNAKSLLENIFIKIGQTKKYQKSSKAYSYFHDLLYDIMSKLIYQQDSHFIGNFFIQYCDRFICQNCQFKIYSLPIFTIQDQEIHKRMLDDEFCNDNDLSTQYIIQQCSKCQKSQGQQRLYLKAPNFMIINQISKELKQSLSANINKSFTFKLYDGSIQVYKIIGFCNQINNKYSYTAKCEDTWVEIKQQPEYDVKPNCSNAQYLVLQKQI</sequence>
<organism evidence="3 4">
    <name type="scientific">Tetrahymena thermophila (strain SB210)</name>
    <dbReference type="NCBI Taxonomy" id="312017"/>
    <lineage>
        <taxon>Eukaryota</taxon>
        <taxon>Sar</taxon>
        <taxon>Alveolata</taxon>
        <taxon>Ciliophora</taxon>
        <taxon>Intramacronucleata</taxon>
        <taxon>Oligohymenophorea</taxon>
        <taxon>Hymenostomatida</taxon>
        <taxon>Tetrahymenina</taxon>
        <taxon>Tetrahymenidae</taxon>
        <taxon>Tetrahymena</taxon>
    </lineage>
</organism>
<feature type="compositionally biased region" description="Basic and acidic residues" evidence="1">
    <location>
        <begin position="410"/>
        <end position="424"/>
    </location>
</feature>
<keyword evidence="3" id="KW-0378">Hydrolase</keyword>
<dbReference type="Gene3D" id="3.90.70.10">
    <property type="entry name" value="Cysteine proteinases"/>
    <property type="match status" value="1"/>
</dbReference>
<dbReference type="SUPFAM" id="SSF54001">
    <property type="entry name" value="Cysteine proteinases"/>
    <property type="match status" value="1"/>
</dbReference>
<proteinExistence type="predicted"/>
<dbReference type="PROSITE" id="PS50235">
    <property type="entry name" value="USP_3"/>
    <property type="match status" value="1"/>
</dbReference>
<dbReference type="GO" id="GO:0016787">
    <property type="term" value="F:hydrolase activity"/>
    <property type="evidence" value="ECO:0007669"/>
    <property type="project" value="UniProtKB-KW"/>
</dbReference>
<dbReference type="InParanoid" id="Q238S7"/>
<dbReference type="Proteomes" id="UP000009168">
    <property type="component" value="Unassembled WGS sequence"/>
</dbReference>
<gene>
    <name evidence="3" type="ORF">TTHERM_00450920</name>
</gene>
<dbReference type="EMBL" id="GG662738">
    <property type="protein sequence ID" value="EAR93143.1"/>
    <property type="molecule type" value="Genomic_DNA"/>
</dbReference>
<dbReference type="InterPro" id="IPR038765">
    <property type="entry name" value="Papain-like_cys_pep_sf"/>
</dbReference>
<dbReference type="GeneID" id="7823991"/>
<keyword evidence="4" id="KW-1185">Reference proteome</keyword>
<evidence type="ECO:0000313" key="4">
    <source>
        <dbReference type="Proteomes" id="UP000009168"/>
    </source>
</evidence>
<dbReference type="AlphaFoldDB" id="Q238S7"/>
<evidence type="ECO:0000259" key="2">
    <source>
        <dbReference type="PROSITE" id="PS50235"/>
    </source>
</evidence>
<name>Q238S7_TETTS</name>
<feature type="compositionally biased region" description="Polar residues" evidence="1">
    <location>
        <begin position="425"/>
        <end position="434"/>
    </location>
</feature>
<accession>Q238S7</accession>
<dbReference type="KEGG" id="tet:TTHERM_00450920"/>
<reference evidence="4" key="1">
    <citation type="journal article" date="2006" name="PLoS Biol.">
        <title>Macronuclear genome sequence of the ciliate Tetrahymena thermophila, a model eukaryote.</title>
        <authorList>
            <person name="Eisen J.A."/>
            <person name="Coyne R.S."/>
            <person name="Wu M."/>
            <person name="Wu D."/>
            <person name="Thiagarajan M."/>
            <person name="Wortman J.R."/>
            <person name="Badger J.H."/>
            <person name="Ren Q."/>
            <person name="Amedeo P."/>
            <person name="Jones K.M."/>
            <person name="Tallon L.J."/>
            <person name="Delcher A.L."/>
            <person name="Salzberg S.L."/>
            <person name="Silva J.C."/>
            <person name="Haas B.J."/>
            <person name="Majoros W.H."/>
            <person name="Farzad M."/>
            <person name="Carlton J.M."/>
            <person name="Smith R.K. Jr."/>
            <person name="Garg J."/>
            <person name="Pearlman R.E."/>
            <person name="Karrer K.M."/>
            <person name="Sun L."/>
            <person name="Manning G."/>
            <person name="Elde N.C."/>
            <person name="Turkewitz A.P."/>
            <person name="Asai D.J."/>
            <person name="Wilkes D.E."/>
            <person name="Wang Y."/>
            <person name="Cai H."/>
            <person name="Collins K."/>
            <person name="Stewart B.A."/>
            <person name="Lee S.R."/>
            <person name="Wilamowska K."/>
            <person name="Weinberg Z."/>
            <person name="Ruzzo W.L."/>
            <person name="Wloga D."/>
            <person name="Gaertig J."/>
            <person name="Frankel J."/>
            <person name="Tsao C.-C."/>
            <person name="Gorovsky M.A."/>
            <person name="Keeling P.J."/>
            <person name="Waller R.F."/>
            <person name="Patron N.J."/>
            <person name="Cherry J.M."/>
            <person name="Stover N.A."/>
            <person name="Krieger C.J."/>
            <person name="del Toro C."/>
            <person name="Ryder H.F."/>
            <person name="Williamson S.C."/>
            <person name="Barbeau R.A."/>
            <person name="Hamilton E.P."/>
            <person name="Orias E."/>
        </authorList>
    </citation>
    <scope>NUCLEOTIDE SEQUENCE [LARGE SCALE GENOMIC DNA]</scope>
    <source>
        <strain evidence="4">SB210</strain>
    </source>
</reference>
<feature type="region of interest" description="Disordered" evidence="1">
    <location>
        <begin position="399"/>
        <end position="434"/>
    </location>
</feature>
<evidence type="ECO:0000313" key="3">
    <source>
        <dbReference type="EMBL" id="EAR93143.1"/>
    </source>
</evidence>
<protein>
    <submittedName>
        <fullName evidence="3">Ubiquitin carboxyl-terminal hydrolase family protein, putative</fullName>
    </submittedName>
</protein>
<dbReference type="OrthoDB" id="361536at2759"/>
<dbReference type="InterPro" id="IPR028889">
    <property type="entry name" value="USP"/>
</dbReference>
<dbReference type="HOGENOM" id="CLU_365848_0_0_1"/>
<feature type="domain" description="USP" evidence="2">
    <location>
        <begin position="108"/>
        <end position="385"/>
    </location>
</feature>